<dbReference type="EMBL" id="JAFFZE010000035">
    <property type="protein sequence ID" value="MCT2588237.1"/>
    <property type="molecule type" value="Genomic_DNA"/>
</dbReference>
<feature type="transmembrane region" description="Helical" evidence="1">
    <location>
        <begin position="315"/>
        <end position="332"/>
    </location>
</feature>
<organism evidence="2 3">
    <name type="scientific">Actinophytocola gossypii</name>
    <dbReference type="NCBI Taxonomy" id="2812003"/>
    <lineage>
        <taxon>Bacteria</taxon>
        <taxon>Bacillati</taxon>
        <taxon>Actinomycetota</taxon>
        <taxon>Actinomycetes</taxon>
        <taxon>Pseudonocardiales</taxon>
        <taxon>Pseudonocardiaceae</taxon>
    </lineage>
</organism>
<keyword evidence="1" id="KW-0812">Transmembrane</keyword>
<protein>
    <submittedName>
        <fullName evidence="2">Uncharacterized protein</fullName>
    </submittedName>
</protein>
<accession>A0ABT2JK28</accession>
<keyword evidence="3" id="KW-1185">Reference proteome</keyword>
<feature type="transmembrane region" description="Helical" evidence="1">
    <location>
        <begin position="170"/>
        <end position="187"/>
    </location>
</feature>
<comment type="caution">
    <text evidence="2">The sequence shown here is derived from an EMBL/GenBank/DDBJ whole genome shotgun (WGS) entry which is preliminary data.</text>
</comment>
<dbReference type="Proteomes" id="UP001156441">
    <property type="component" value="Unassembled WGS sequence"/>
</dbReference>
<keyword evidence="1" id="KW-0472">Membrane</keyword>
<feature type="transmembrane region" description="Helical" evidence="1">
    <location>
        <begin position="77"/>
        <end position="100"/>
    </location>
</feature>
<feature type="transmembrane region" description="Helical" evidence="1">
    <location>
        <begin position="115"/>
        <end position="133"/>
    </location>
</feature>
<feature type="transmembrane region" description="Helical" evidence="1">
    <location>
        <begin position="287"/>
        <end position="303"/>
    </location>
</feature>
<gene>
    <name evidence="2" type="ORF">JT362_34520</name>
</gene>
<reference evidence="2 3" key="1">
    <citation type="submission" date="2021-02" db="EMBL/GenBank/DDBJ databases">
        <title>Actinophytocola xerophila sp. nov., isolated from soil of cotton cropping field.</title>
        <authorList>
            <person name="Huang R."/>
            <person name="Chen X."/>
            <person name="Ge X."/>
            <person name="Liu W."/>
        </authorList>
    </citation>
    <scope>NUCLEOTIDE SEQUENCE [LARGE SCALE GENOMIC DNA]</scope>
    <source>
        <strain evidence="2 3">S1-96</strain>
    </source>
</reference>
<keyword evidence="1" id="KW-1133">Transmembrane helix</keyword>
<feature type="transmembrane region" description="Helical" evidence="1">
    <location>
        <begin position="199"/>
        <end position="225"/>
    </location>
</feature>
<name>A0ABT2JK28_9PSEU</name>
<dbReference type="RefSeq" id="WP_260196195.1">
    <property type="nucleotide sequence ID" value="NZ_JAFFZE010000035.1"/>
</dbReference>
<sequence length="353" mass="36981">MNATAGRGMAVLMGLIAVAAAFPPAVLLAREADGVDGPSLVALVVGPVVFLALRRLRVALSRRYVAACVARGSYNPYTSPAFGVTLVAWLVLVAALAVVASRGDLSDVDEADQPGLLALSVLGVLAVAAYFSWDFRRRAEIPALAEAGVVRVVEPPAAATRLRLRMWRDATLIEALFLAGALLPRLLPGAERPTEDDVATGVFLLVGGPAVISFVLLGCLLVLAATRRSAVEALRRPSSLLAIGLVAAGFALDAGGLVVLGWLAALGGLLLGSITCLNVMERGRQPWLGLTFLLFSYTFGYLTAPDGTVALPDGWSNWVVAVVAAGYAGYQIRDHWRKWHGLEPGRAPETAAA</sequence>
<feature type="transmembrane region" description="Helical" evidence="1">
    <location>
        <begin position="237"/>
        <end position="254"/>
    </location>
</feature>
<evidence type="ECO:0000313" key="3">
    <source>
        <dbReference type="Proteomes" id="UP001156441"/>
    </source>
</evidence>
<feature type="transmembrane region" description="Helical" evidence="1">
    <location>
        <begin position="39"/>
        <end position="56"/>
    </location>
</feature>
<evidence type="ECO:0000256" key="1">
    <source>
        <dbReference type="SAM" id="Phobius"/>
    </source>
</evidence>
<feature type="transmembrane region" description="Helical" evidence="1">
    <location>
        <begin position="260"/>
        <end position="280"/>
    </location>
</feature>
<evidence type="ECO:0000313" key="2">
    <source>
        <dbReference type="EMBL" id="MCT2588237.1"/>
    </source>
</evidence>
<proteinExistence type="predicted"/>